<gene>
    <name evidence="1" type="ORF">HERILL_LOCUS3716</name>
</gene>
<dbReference type="Gene3D" id="3.80.10.10">
    <property type="entry name" value="Ribonuclease Inhibitor"/>
    <property type="match status" value="1"/>
</dbReference>
<evidence type="ECO:0000313" key="1">
    <source>
        <dbReference type="EMBL" id="CAD7080569.1"/>
    </source>
</evidence>
<dbReference type="Proteomes" id="UP000594454">
    <property type="component" value="Chromosome 2"/>
</dbReference>
<dbReference type="FunCoup" id="A0A7R8UH78">
    <property type="interactions" value="6"/>
</dbReference>
<keyword evidence="2" id="KW-1185">Reference proteome</keyword>
<name>A0A7R8UH78_HERIL</name>
<dbReference type="AlphaFoldDB" id="A0A7R8UH78"/>
<sequence length="414" mass="48790">MHLFMFLPLTDRLRLAFVNNLFDEAIRHFIQFDNISMDELIENFSTQQVEELFQRFGTHIKKINCFLQNQENVNLPSESIRKYFKSISNHCHCIEEIVIRYPWIPDYSIYERIFQSARRISKLSRLFQDLPLKSLDVSHQCDLIGKFLPKLKHLTEVNLEYCALLEPKHLTDFLNVAKLKSLNIVNCPKLTGSTFETLYRTQTELQSIAISNNYSRCHLEVVGRLEALRHIRFDDHSDEMLKLRELLNELVQHHANDLETLEIYNDFTYRQQSAIILQTISELKNLRKLVLPDIDPDSDDGIKRIIKKCHQLEELSIVSENGLWAKDETLLLIIAAKHLSHLRIISKFQIKTTLLKDFYQILKAKNLPLDMYVDERNIDVSVLNTPEYKEHEKLLRIHVNEVNIDDILTNSYLF</sequence>
<dbReference type="OrthoDB" id="549243at2759"/>
<reference evidence="1 2" key="1">
    <citation type="submission" date="2020-11" db="EMBL/GenBank/DDBJ databases">
        <authorList>
            <person name="Wallbank WR R."/>
            <person name="Pardo Diaz C."/>
            <person name="Kozak K."/>
            <person name="Martin S."/>
            <person name="Jiggins C."/>
            <person name="Moest M."/>
            <person name="Warren A I."/>
            <person name="Generalovic N T."/>
            <person name="Byers J.R.P. K."/>
            <person name="Montejo-Kovacevich G."/>
            <person name="Yen C E."/>
        </authorList>
    </citation>
    <scope>NUCLEOTIDE SEQUENCE [LARGE SCALE GENOMIC DNA]</scope>
</reference>
<evidence type="ECO:0000313" key="2">
    <source>
        <dbReference type="Proteomes" id="UP000594454"/>
    </source>
</evidence>
<dbReference type="InParanoid" id="A0A7R8UH78"/>
<dbReference type="InterPro" id="IPR032675">
    <property type="entry name" value="LRR_dom_sf"/>
</dbReference>
<dbReference type="EMBL" id="LR899010">
    <property type="protein sequence ID" value="CAD7080569.1"/>
    <property type="molecule type" value="Genomic_DNA"/>
</dbReference>
<accession>A0A7R8UH78</accession>
<protein>
    <submittedName>
        <fullName evidence="1">Uncharacterized protein</fullName>
    </submittedName>
</protein>
<organism evidence="1 2">
    <name type="scientific">Hermetia illucens</name>
    <name type="common">Black soldier fly</name>
    <dbReference type="NCBI Taxonomy" id="343691"/>
    <lineage>
        <taxon>Eukaryota</taxon>
        <taxon>Metazoa</taxon>
        <taxon>Ecdysozoa</taxon>
        <taxon>Arthropoda</taxon>
        <taxon>Hexapoda</taxon>
        <taxon>Insecta</taxon>
        <taxon>Pterygota</taxon>
        <taxon>Neoptera</taxon>
        <taxon>Endopterygota</taxon>
        <taxon>Diptera</taxon>
        <taxon>Brachycera</taxon>
        <taxon>Stratiomyomorpha</taxon>
        <taxon>Stratiomyidae</taxon>
        <taxon>Hermetiinae</taxon>
        <taxon>Hermetia</taxon>
    </lineage>
</organism>
<proteinExistence type="predicted"/>
<dbReference type="SUPFAM" id="SSF52047">
    <property type="entry name" value="RNI-like"/>
    <property type="match status" value="1"/>
</dbReference>